<dbReference type="PANTHER" id="PTHR30221:SF1">
    <property type="entry name" value="SMALL-CONDUCTANCE MECHANOSENSITIVE CHANNEL"/>
    <property type="match status" value="1"/>
</dbReference>
<evidence type="ECO:0000259" key="7">
    <source>
        <dbReference type="Pfam" id="PF00924"/>
    </source>
</evidence>
<gene>
    <name evidence="8" type="ORF">PF011_g11870</name>
</gene>
<keyword evidence="2 6" id="KW-0812">Transmembrane</keyword>
<feature type="compositionally biased region" description="Low complexity" evidence="5">
    <location>
        <begin position="393"/>
        <end position="405"/>
    </location>
</feature>
<evidence type="ECO:0000256" key="2">
    <source>
        <dbReference type="ARBA" id="ARBA00022692"/>
    </source>
</evidence>
<dbReference type="Proteomes" id="UP000460718">
    <property type="component" value="Unassembled WGS sequence"/>
</dbReference>
<dbReference type="InterPro" id="IPR006685">
    <property type="entry name" value="MscS_channel_2nd"/>
</dbReference>
<protein>
    <recommendedName>
        <fullName evidence="7">Mechanosensitive ion channel MscS domain-containing protein</fullName>
    </recommendedName>
</protein>
<dbReference type="SUPFAM" id="SSF50182">
    <property type="entry name" value="Sm-like ribonucleoproteins"/>
    <property type="match status" value="1"/>
</dbReference>
<feature type="transmembrane region" description="Helical" evidence="6">
    <location>
        <begin position="89"/>
        <end position="111"/>
    </location>
</feature>
<name>A0A6A3KQP2_9STRA</name>
<reference evidence="8 9" key="1">
    <citation type="submission" date="2018-09" db="EMBL/GenBank/DDBJ databases">
        <title>Genomic investigation of the strawberry pathogen Phytophthora fragariae indicates pathogenicity is determined by transcriptional variation in three key races.</title>
        <authorList>
            <person name="Adams T.M."/>
            <person name="Armitage A.D."/>
            <person name="Sobczyk M.K."/>
            <person name="Bates H.J."/>
            <person name="Dunwell J.M."/>
            <person name="Nellist C.F."/>
            <person name="Harrison R.J."/>
        </authorList>
    </citation>
    <scope>NUCLEOTIDE SEQUENCE [LARGE SCALE GENOMIC DNA]</scope>
    <source>
        <strain evidence="8 9">SCRP245</strain>
    </source>
</reference>
<dbReference type="EMBL" id="QXFW01000670">
    <property type="protein sequence ID" value="KAE9005824.1"/>
    <property type="molecule type" value="Genomic_DNA"/>
</dbReference>
<organism evidence="8 9">
    <name type="scientific">Phytophthora fragariae</name>
    <dbReference type="NCBI Taxonomy" id="53985"/>
    <lineage>
        <taxon>Eukaryota</taxon>
        <taxon>Sar</taxon>
        <taxon>Stramenopiles</taxon>
        <taxon>Oomycota</taxon>
        <taxon>Peronosporomycetes</taxon>
        <taxon>Peronosporales</taxon>
        <taxon>Peronosporaceae</taxon>
        <taxon>Phytophthora</taxon>
    </lineage>
</organism>
<comment type="subcellular location">
    <subcellularLocation>
        <location evidence="1">Membrane</location>
    </subcellularLocation>
</comment>
<dbReference type="InterPro" id="IPR010920">
    <property type="entry name" value="LSM_dom_sf"/>
</dbReference>
<sequence>MHGVELFIAKFVRQSRPRPAHETRSPTVLAHQMWCFGANALRCRAVRCRLDADNSRLGARLPLARVAGLSSDSDLTFSGDWTTRSLHTMILFIFWRVGLALLVTLAAFLLSRPMIEMLLNAIRSRIDKRVRWIADVQHYMLTYLWWVLFLVLLRDVVARYILDLGSEKDEVMQYLRYLVAVPLVLGTFALRKVVTNIFIRYFKWDRYSSDYDARIFVITESIKFLCVVFILIEIFYIFFLSNTFMRFLLVVGFLSVELVAVLSGFTVLKNVATGLFLIFAEPFRTGSEVKVRHLLGFIERVSLARTTMRRTDGSRIFVPNGIFADNYQTSGNALDAHTHSLMLRLHPTTPSRKIKEFVRELQAVLPTYALTTEALAAVRRDRWEAYAIRSSSASSDSSSAGGDDSILGDRQQSTASSNTGTPRTRARSSATSSAFNATGRPIAPPPPPVRVELYSMFKVKVIVLMDRERFSSLEEAKTEVNLAIIDTIQRLQINVQQTAR</sequence>
<evidence type="ECO:0000313" key="8">
    <source>
        <dbReference type="EMBL" id="KAE9005824.1"/>
    </source>
</evidence>
<evidence type="ECO:0000256" key="1">
    <source>
        <dbReference type="ARBA" id="ARBA00004370"/>
    </source>
</evidence>
<feature type="region of interest" description="Disordered" evidence="5">
    <location>
        <begin position="393"/>
        <end position="447"/>
    </location>
</feature>
<dbReference type="PANTHER" id="PTHR30221">
    <property type="entry name" value="SMALL-CONDUCTANCE MECHANOSENSITIVE CHANNEL"/>
    <property type="match status" value="1"/>
</dbReference>
<dbReference type="AlphaFoldDB" id="A0A6A3KQP2"/>
<feature type="compositionally biased region" description="Low complexity" evidence="5">
    <location>
        <begin position="421"/>
        <end position="434"/>
    </location>
</feature>
<feature type="transmembrane region" description="Helical" evidence="6">
    <location>
        <begin position="215"/>
        <end position="238"/>
    </location>
</feature>
<dbReference type="InterPro" id="IPR023408">
    <property type="entry name" value="MscS_beta-dom_sf"/>
</dbReference>
<proteinExistence type="predicted"/>
<dbReference type="GO" id="GO:0016020">
    <property type="term" value="C:membrane"/>
    <property type="evidence" value="ECO:0007669"/>
    <property type="project" value="UniProtKB-SubCell"/>
</dbReference>
<dbReference type="InterPro" id="IPR045275">
    <property type="entry name" value="MscS_archaea/bacteria_type"/>
</dbReference>
<comment type="caution">
    <text evidence="8">The sequence shown here is derived from an EMBL/GenBank/DDBJ whole genome shotgun (WGS) entry which is preliminary data.</text>
</comment>
<accession>A0A6A3KQP2</accession>
<evidence type="ECO:0000256" key="6">
    <source>
        <dbReference type="SAM" id="Phobius"/>
    </source>
</evidence>
<evidence type="ECO:0000313" key="9">
    <source>
        <dbReference type="Proteomes" id="UP000460718"/>
    </source>
</evidence>
<evidence type="ECO:0000256" key="5">
    <source>
        <dbReference type="SAM" id="MobiDB-lite"/>
    </source>
</evidence>
<feature type="compositionally biased region" description="Polar residues" evidence="5">
    <location>
        <begin position="410"/>
        <end position="420"/>
    </location>
</feature>
<keyword evidence="3 6" id="KW-1133">Transmembrane helix</keyword>
<dbReference type="Pfam" id="PF00924">
    <property type="entry name" value="MS_channel_2nd"/>
    <property type="match status" value="1"/>
</dbReference>
<keyword evidence="4 6" id="KW-0472">Membrane</keyword>
<feature type="transmembrane region" description="Helical" evidence="6">
    <location>
        <begin position="174"/>
        <end position="194"/>
    </location>
</feature>
<feature type="domain" description="Mechanosensitive ion channel MscS" evidence="7">
    <location>
        <begin position="266"/>
        <end position="324"/>
    </location>
</feature>
<evidence type="ECO:0000256" key="3">
    <source>
        <dbReference type="ARBA" id="ARBA00022989"/>
    </source>
</evidence>
<feature type="transmembrane region" description="Helical" evidence="6">
    <location>
        <begin position="132"/>
        <end position="154"/>
    </location>
</feature>
<dbReference type="Gene3D" id="2.30.30.60">
    <property type="match status" value="1"/>
</dbReference>
<evidence type="ECO:0000256" key="4">
    <source>
        <dbReference type="ARBA" id="ARBA00023136"/>
    </source>
</evidence>
<dbReference type="GO" id="GO:0008381">
    <property type="term" value="F:mechanosensitive monoatomic ion channel activity"/>
    <property type="evidence" value="ECO:0007669"/>
    <property type="project" value="InterPro"/>
</dbReference>